<gene>
    <name evidence="5" type="ORF">F5983_02895</name>
</gene>
<proteinExistence type="predicted"/>
<dbReference type="RefSeq" id="WP_151508871.1">
    <property type="nucleotide sequence ID" value="NZ_VYUA01000002.1"/>
</dbReference>
<keyword evidence="6" id="KW-1185">Reference proteome</keyword>
<sequence length="695" mass="75481">MNRSQPAATSADRTPRSCATLVSDPFVAARADHWRRSTGDPPEWCAPRPNLLAELVEAEYRPDGGTDGPPTLASRRDVALARLRHRMRSANVPPPLECVRLLDGGALTGAAVFDAWPYAVRRHGPRSASAALEHGLRKARSPDSVRFLLDLAASSYLRPLPEAELLALSVGGSRGVRHAAWRLLAAYDRIHLLPTRAEHREDTYERLLKGALLNAPLAGADAVALPPGILVAQSMLIGHLDRPGEGLSGGLSILLGSLGDALAQTGRVAGVVTVVTASRPELEADPVLLLRRTNGHWILRLPVDSPRQVRPEEMGSHREAMAWWAARLFGMLGRPIDVLHVRYADDGSLAVAEAARRAGLGLVFTATPDPHRQITERHDVPGAEPDSLRHDLHRVFLADRLIQRADRVLGIAAGDEEPTGLRSYFPQLCDRTGEGPIRTTPEGIPPYRPPSNEVRRREQLLARIDAIALADPSRIPTVLLSVGRLHPVKQQDVLVRSWVDSGCYERSVLVLVGGSPPEDEDSVERSMRDRIGEAVASSPEARKRLLLLPALSNAEVRLLERSLADPARRIRARYVCPSAKEEFGLAVLEAMEAGLMVAGPKRGGVPHYLVDGTNGLLLDTSNSRALGEGLSRLLSIDDGEARVMARRAQSLARSTYSSTAMARTLADHYASVPIEAGRGTEGHLRTLQSRTHVRS</sequence>
<dbReference type="EMBL" id="VYUA01000002">
    <property type="protein sequence ID" value="KAB2593968.1"/>
    <property type="molecule type" value="Genomic_DNA"/>
</dbReference>
<dbReference type="PANTHER" id="PTHR12526:SF637">
    <property type="entry name" value="GLYCOSYLTRANSFERASE EPSF-RELATED"/>
    <property type="match status" value="1"/>
</dbReference>
<feature type="domain" description="Glycosyl transferase family 1" evidence="4">
    <location>
        <begin position="477"/>
        <end position="647"/>
    </location>
</feature>
<evidence type="ECO:0000256" key="2">
    <source>
        <dbReference type="ARBA" id="ARBA00022679"/>
    </source>
</evidence>
<accession>A0A5N5ESK4</accession>
<evidence type="ECO:0000256" key="1">
    <source>
        <dbReference type="ARBA" id="ARBA00021292"/>
    </source>
</evidence>
<organism evidence="5 6">
    <name type="scientific">Streptomyces arboris</name>
    <dbReference type="NCBI Taxonomy" id="2600619"/>
    <lineage>
        <taxon>Bacteria</taxon>
        <taxon>Bacillati</taxon>
        <taxon>Actinomycetota</taxon>
        <taxon>Actinomycetes</taxon>
        <taxon>Kitasatosporales</taxon>
        <taxon>Streptomycetaceae</taxon>
        <taxon>Streptomyces</taxon>
    </lineage>
</organism>
<dbReference type="Proteomes" id="UP000326907">
    <property type="component" value="Unassembled WGS sequence"/>
</dbReference>
<dbReference type="Pfam" id="PF00534">
    <property type="entry name" value="Glycos_transf_1"/>
    <property type="match status" value="1"/>
</dbReference>
<evidence type="ECO:0000256" key="3">
    <source>
        <dbReference type="SAM" id="MobiDB-lite"/>
    </source>
</evidence>
<dbReference type="AlphaFoldDB" id="A0A5N5ESK4"/>
<dbReference type="SUPFAM" id="SSF53756">
    <property type="entry name" value="UDP-Glycosyltransferase/glycogen phosphorylase"/>
    <property type="match status" value="1"/>
</dbReference>
<dbReference type="Gene3D" id="3.40.50.2000">
    <property type="entry name" value="Glycogen Phosphorylase B"/>
    <property type="match status" value="2"/>
</dbReference>
<dbReference type="PANTHER" id="PTHR12526">
    <property type="entry name" value="GLYCOSYLTRANSFERASE"/>
    <property type="match status" value="1"/>
</dbReference>
<comment type="caution">
    <text evidence="5">The sequence shown here is derived from an EMBL/GenBank/DDBJ whole genome shotgun (WGS) entry which is preliminary data.</text>
</comment>
<dbReference type="GO" id="GO:0016757">
    <property type="term" value="F:glycosyltransferase activity"/>
    <property type="evidence" value="ECO:0007669"/>
    <property type="project" value="InterPro"/>
</dbReference>
<evidence type="ECO:0000313" key="5">
    <source>
        <dbReference type="EMBL" id="KAB2593968.1"/>
    </source>
</evidence>
<name>A0A5N5ESK4_9ACTN</name>
<reference evidence="5 6" key="1">
    <citation type="submission" date="2019-09" db="EMBL/GenBank/DDBJ databases">
        <authorList>
            <person name="Liu P."/>
        </authorList>
    </citation>
    <scope>NUCLEOTIDE SEQUENCE [LARGE SCALE GENOMIC DNA]</scope>
    <source>
        <strain evidence="5 6">TRM68085</strain>
    </source>
</reference>
<feature type="region of interest" description="Disordered" evidence="3">
    <location>
        <begin position="433"/>
        <end position="453"/>
    </location>
</feature>
<evidence type="ECO:0000259" key="4">
    <source>
        <dbReference type="Pfam" id="PF00534"/>
    </source>
</evidence>
<evidence type="ECO:0000313" key="6">
    <source>
        <dbReference type="Proteomes" id="UP000326907"/>
    </source>
</evidence>
<protein>
    <recommendedName>
        <fullName evidence="1">D-inositol 3-phosphate glycosyltransferase</fullName>
    </recommendedName>
</protein>
<dbReference type="CDD" id="cd03801">
    <property type="entry name" value="GT4_PimA-like"/>
    <property type="match status" value="1"/>
</dbReference>
<keyword evidence="2 5" id="KW-0808">Transferase</keyword>
<dbReference type="InterPro" id="IPR001296">
    <property type="entry name" value="Glyco_trans_1"/>
</dbReference>